<feature type="transmembrane region" description="Helical" evidence="1">
    <location>
        <begin position="96"/>
        <end position="117"/>
    </location>
</feature>
<proteinExistence type="predicted"/>
<keyword evidence="1" id="KW-0812">Transmembrane</keyword>
<comment type="caution">
    <text evidence="2">The sequence shown here is derived from an EMBL/GenBank/DDBJ whole genome shotgun (WGS) entry which is preliminary data.</text>
</comment>
<protein>
    <submittedName>
        <fullName evidence="2">Uncharacterized protein</fullName>
    </submittedName>
</protein>
<feature type="transmembrane region" description="Helical" evidence="1">
    <location>
        <begin position="47"/>
        <end position="65"/>
    </location>
</feature>
<accession>A0A0G1PIM4</accession>
<evidence type="ECO:0000313" key="2">
    <source>
        <dbReference type="EMBL" id="KKU32572.1"/>
    </source>
</evidence>
<evidence type="ECO:0000256" key="1">
    <source>
        <dbReference type="SAM" id="Phobius"/>
    </source>
</evidence>
<feature type="transmembrane region" description="Helical" evidence="1">
    <location>
        <begin position="20"/>
        <end position="41"/>
    </location>
</feature>
<keyword evidence="1" id="KW-0472">Membrane</keyword>
<organism evidence="2 3">
    <name type="scientific">Candidatus Collierbacteria bacterium GW2011_GWA2_46_26</name>
    <dbReference type="NCBI Taxonomy" id="1618381"/>
    <lineage>
        <taxon>Bacteria</taxon>
        <taxon>Candidatus Collieribacteriota</taxon>
    </lineage>
</organism>
<reference evidence="2 3" key="1">
    <citation type="journal article" date="2015" name="Nature">
        <title>rRNA introns, odd ribosomes, and small enigmatic genomes across a large radiation of phyla.</title>
        <authorList>
            <person name="Brown C.T."/>
            <person name="Hug L.A."/>
            <person name="Thomas B.C."/>
            <person name="Sharon I."/>
            <person name="Castelle C.J."/>
            <person name="Singh A."/>
            <person name="Wilkins M.J."/>
            <person name="Williams K.H."/>
            <person name="Banfield J.F."/>
        </authorList>
    </citation>
    <scope>NUCLEOTIDE SEQUENCE [LARGE SCALE GENOMIC DNA]</scope>
</reference>
<dbReference type="Proteomes" id="UP000034794">
    <property type="component" value="Unassembled WGS sequence"/>
</dbReference>
<name>A0A0G1PIM4_9BACT</name>
<gene>
    <name evidence="2" type="ORF">UX47_C0009G0009</name>
</gene>
<keyword evidence="1" id="KW-1133">Transmembrane helix</keyword>
<sequence>MALLIVVFTLIIFKMTKASWAGLGASFFISVLLTALAFYVVNPSYGLTLLFWLAIGLGAMGVLYFSKTWSGFAASLIVAGAVIALVFYFTNPKYGLWIAISYVVALVLIGLMAVKIYSMKQGYSHRKQDKVTVRVQHPDGRVLTAVATRGAFTGPSTNDPALADPFMEALGAYASTQSLSPGERARQLMLQPGYVEVLPVIDDDTAREVKKLEKKVGR</sequence>
<dbReference type="AlphaFoldDB" id="A0A0G1PIM4"/>
<evidence type="ECO:0000313" key="3">
    <source>
        <dbReference type="Proteomes" id="UP000034794"/>
    </source>
</evidence>
<dbReference type="EMBL" id="LCMI01000009">
    <property type="protein sequence ID" value="KKU32572.1"/>
    <property type="molecule type" value="Genomic_DNA"/>
</dbReference>
<feature type="transmembrane region" description="Helical" evidence="1">
    <location>
        <begin position="72"/>
        <end position="90"/>
    </location>
</feature>